<organism evidence="2 3">
    <name type="scientific">Rhynchosporium secalis</name>
    <name type="common">Barley scald fungus</name>
    <dbReference type="NCBI Taxonomy" id="38038"/>
    <lineage>
        <taxon>Eukaryota</taxon>
        <taxon>Fungi</taxon>
        <taxon>Dikarya</taxon>
        <taxon>Ascomycota</taxon>
        <taxon>Pezizomycotina</taxon>
        <taxon>Leotiomycetes</taxon>
        <taxon>Helotiales</taxon>
        <taxon>Ploettnerulaceae</taxon>
        <taxon>Rhynchosporium</taxon>
    </lineage>
</organism>
<dbReference type="AlphaFoldDB" id="A0A1E1MMY8"/>
<reference evidence="3" key="1">
    <citation type="submission" date="2016-03" db="EMBL/GenBank/DDBJ databases">
        <authorList>
            <person name="Guldener U."/>
        </authorList>
    </citation>
    <scope>NUCLEOTIDE SEQUENCE [LARGE SCALE GENOMIC DNA]</scope>
</reference>
<feature type="chain" id="PRO_5009448501" description="Secreted protein" evidence="1">
    <location>
        <begin position="20"/>
        <end position="86"/>
    </location>
</feature>
<feature type="signal peptide" evidence="1">
    <location>
        <begin position="1"/>
        <end position="19"/>
    </location>
</feature>
<evidence type="ECO:0008006" key="4">
    <source>
        <dbReference type="Google" id="ProtNLM"/>
    </source>
</evidence>
<name>A0A1E1MMY8_RHYSE</name>
<proteinExistence type="predicted"/>
<evidence type="ECO:0000256" key="1">
    <source>
        <dbReference type="SAM" id="SignalP"/>
    </source>
</evidence>
<dbReference type="EMBL" id="FJVC01000432">
    <property type="protein sequence ID" value="CZT50450.1"/>
    <property type="molecule type" value="Genomic_DNA"/>
</dbReference>
<evidence type="ECO:0000313" key="3">
    <source>
        <dbReference type="Proteomes" id="UP000177625"/>
    </source>
</evidence>
<protein>
    <recommendedName>
        <fullName evidence="4">Secreted protein</fullName>
    </recommendedName>
</protein>
<keyword evidence="3" id="KW-1185">Reference proteome</keyword>
<sequence length="86" mass="9772">MHIRRLIALSCMTAAFVRAADLNITYLASLLDQTPPCGPRCLLVYLTPVRFASIRHSRLPLLRAFSPDAISTVRNQWRYESTPVTR</sequence>
<gene>
    <name evidence="2" type="ORF">RSE6_11434</name>
</gene>
<keyword evidence="1" id="KW-0732">Signal</keyword>
<dbReference type="Proteomes" id="UP000177625">
    <property type="component" value="Unassembled WGS sequence"/>
</dbReference>
<evidence type="ECO:0000313" key="2">
    <source>
        <dbReference type="EMBL" id="CZT50450.1"/>
    </source>
</evidence>
<accession>A0A1E1MMY8</accession>